<accession>A0A9P8A4U8</accession>
<comment type="caution">
    <text evidence="1">The sequence shown here is derived from an EMBL/GenBank/DDBJ whole genome shotgun (WGS) entry which is preliminary data.</text>
</comment>
<name>A0A9P8A4U8_MORAP</name>
<sequence>MKPCSDYFEAFSLRNIEAPDEIVPYQAVLLTIDGDIKEEIPSDTKLQITADNKEYVSLLYSSLSSQRKELYTKATDQTFDLRVFMPTEVKVEEKEKIPIRVEAYIIKDEKRVFCVEGVLDVQKSK</sequence>
<gene>
    <name evidence="1" type="ORF">KVV02_000068</name>
</gene>
<reference evidence="1" key="1">
    <citation type="submission" date="2021-07" db="EMBL/GenBank/DDBJ databases">
        <title>Draft genome of Mortierella alpina, strain LL118, isolated from an aspen leaf litter sample.</title>
        <authorList>
            <person name="Yang S."/>
            <person name="Vinatzer B.A."/>
        </authorList>
    </citation>
    <scope>NUCLEOTIDE SEQUENCE</scope>
    <source>
        <strain evidence="1">LL118</strain>
    </source>
</reference>
<organism evidence="1 2">
    <name type="scientific">Mortierella alpina</name>
    <name type="common">Oleaginous fungus</name>
    <name type="synonym">Mortierella renispora</name>
    <dbReference type="NCBI Taxonomy" id="64518"/>
    <lineage>
        <taxon>Eukaryota</taxon>
        <taxon>Fungi</taxon>
        <taxon>Fungi incertae sedis</taxon>
        <taxon>Mucoromycota</taxon>
        <taxon>Mortierellomycotina</taxon>
        <taxon>Mortierellomycetes</taxon>
        <taxon>Mortierellales</taxon>
        <taxon>Mortierellaceae</taxon>
        <taxon>Mortierella</taxon>
    </lineage>
</organism>
<evidence type="ECO:0000313" key="1">
    <source>
        <dbReference type="EMBL" id="KAG9322439.1"/>
    </source>
</evidence>
<proteinExistence type="predicted"/>
<dbReference type="EMBL" id="JAIFTL010000146">
    <property type="protein sequence ID" value="KAG9322439.1"/>
    <property type="molecule type" value="Genomic_DNA"/>
</dbReference>
<protein>
    <submittedName>
        <fullName evidence="1">Uncharacterized protein</fullName>
    </submittedName>
</protein>
<dbReference type="AlphaFoldDB" id="A0A9P8A4U8"/>
<evidence type="ECO:0000313" key="2">
    <source>
        <dbReference type="Proteomes" id="UP000717515"/>
    </source>
</evidence>
<dbReference type="Proteomes" id="UP000717515">
    <property type="component" value="Unassembled WGS sequence"/>
</dbReference>